<protein>
    <submittedName>
        <fullName evidence="1">Uncharacterized protein</fullName>
    </submittedName>
</protein>
<keyword evidence="2" id="KW-1185">Reference proteome</keyword>
<sequence>MTLFLGVITSSFAIDSSIEYKNQSIVVDKIIFTIVDKADKRIVTASSDNKKDITAVYDKSTGKITKDGKVIGQVKNLGRVDKDSSKNKSKDGY</sequence>
<name>A0A1M6T274_PARC5</name>
<dbReference type="Proteomes" id="UP000184465">
    <property type="component" value="Unassembled WGS sequence"/>
</dbReference>
<dbReference type="EMBL" id="FRAG01000077">
    <property type="protein sequence ID" value="SHK51093.1"/>
    <property type="molecule type" value="Genomic_DNA"/>
</dbReference>
<organism evidence="1 2">
    <name type="scientific">Paramaledivibacter caminithermalis (strain DSM 15212 / CIP 107654 / DViRD3)</name>
    <name type="common">Clostridium caminithermale</name>
    <dbReference type="NCBI Taxonomy" id="1121301"/>
    <lineage>
        <taxon>Bacteria</taxon>
        <taxon>Bacillati</taxon>
        <taxon>Bacillota</taxon>
        <taxon>Clostridia</taxon>
        <taxon>Peptostreptococcales</taxon>
        <taxon>Caminicellaceae</taxon>
        <taxon>Paramaledivibacter</taxon>
    </lineage>
</organism>
<accession>A0A1M6T274</accession>
<reference evidence="1 2" key="1">
    <citation type="submission" date="2016-11" db="EMBL/GenBank/DDBJ databases">
        <authorList>
            <person name="Jaros S."/>
            <person name="Januszkiewicz K."/>
            <person name="Wedrychowicz H."/>
        </authorList>
    </citation>
    <scope>NUCLEOTIDE SEQUENCE [LARGE SCALE GENOMIC DNA]</scope>
    <source>
        <strain evidence="1 2">DSM 15212</strain>
    </source>
</reference>
<evidence type="ECO:0000313" key="1">
    <source>
        <dbReference type="EMBL" id="SHK51093.1"/>
    </source>
</evidence>
<evidence type="ECO:0000313" key="2">
    <source>
        <dbReference type="Proteomes" id="UP000184465"/>
    </source>
</evidence>
<gene>
    <name evidence="1" type="ORF">SAMN02745912_03530</name>
</gene>
<dbReference type="RefSeq" id="WP_073153089.1">
    <property type="nucleotide sequence ID" value="NZ_FRAG01000077.1"/>
</dbReference>
<dbReference type="AlphaFoldDB" id="A0A1M6T274"/>
<proteinExistence type="predicted"/>